<dbReference type="InterPro" id="IPR029063">
    <property type="entry name" value="SAM-dependent_MTases_sf"/>
</dbReference>
<protein>
    <submittedName>
        <fullName evidence="2">Methyltransferase small domain protein</fullName>
    </submittedName>
</protein>
<keyword evidence="2" id="KW-0808">Transferase</keyword>
<dbReference type="CDD" id="cd02440">
    <property type="entry name" value="AdoMet_MTases"/>
    <property type="match status" value="1"/>
</dbReference>
<keyword evidence="3" id="KW-1185">Reference proteome</keyword>
<dbReference type="Pfam" id="PF01170">
    <property type="entry name" value="UPF0020"/>
    <property type="match status" value="1"/>
</dbReference>
<keyword evidence="2" id="KW-0489">Methyltransferase</keyword>
<gene>
    <name evidence="2" type="ORF">U729_2969</name>
</gene>
<organism evidence="2 3">
    <name type="scientific">Clostridium baratii str. Sullivan</name>
    <dbReference type="NCBI Taxonomy" id="1415775"/>
    <lineage>
        <taxon>Bacteria</taxon>
        <taxon>Bacillati</taxon>
        <taxon>Bacillota</taxon>
        <taxon>Clostridia</taxon>
        <taxon>Eubacteriales</taxon>
        <taxon>Clostridiaceae</taxon>
        <taxon>Clostridium</taxon>
    </lineage>
</organism>
<evidence type="ECO:0000313" key="3">
    <source>
        <dbReference type="Proteomes" id="UP000030635"/>
    </source>
</evidence>
<dbReference type="Proteomes" id="UP000030635">
    <property type="component" value="Chromosome"/>
</dbReference>
<dbReference type="SUPFAM" id="SSF53335">
    <property type="entry name" value="S-adenosyl-L-methionine-dependent methyltransferases"/>
    <property type="match status" value="1"/>
</dbReference>
<dbReference type="GO" id="GO:0016423">
    <property type="term" value="F:tRNA (guanine) methyltransferase activity"/>
    <property type="evidence" value="ECO:0007669"/>
    <property type="project" value="TreeGrafter"/>
</dbReference>
<dbReference type="Gene3D" id="3.40.50.150">
    <property type="entry name" value="Vaccinia Virus protein VP39"/>
    <property type="match status" value="1"/>
</dbReference>
<dbReference type="InterPro" id="IPR000241">
    <property type="entry name" value="RlmKL-like_Mtase"/>
</dbReference>
<proteinExistence type="predicted"/>
<dbReference type="STRING" id="1561.NPD11_69"/>
<dbReference type="AlphaFoldDB" id="A0A0A7FWK8"/>
<feature type="domain" description="Ribosomal RNA large subunit methyltransferase K/L-like methyltransferase" evidence="1">
    <location>
        <begin position="152"/>
        <end position="259"/>
    </location>
</feature>
<dbReference type="EMBL" id="CP006905">
    <property type="protein sequence ID" value="AIY83968.1"/>
    <property type="molecule type" value="Genomic_DNA"/>
</dbReference>
<evidence type="ECO:0000259" key="1">
    <source>
        <dbReference type="Pfam" id="PF01170"/>
    </source>
</evidence>
<dbReference type="HOGENOM" id="CLU_085279_0_0_9"/>
<dbReference type="OrthoDB" id="9791556at2"/>
<dbReference type="GO" id="GO:0030488">
    <property type="term" value="P:tRNA methylation"/>
    <property type="evidence" value="ECO:0007669"/>
    <property type="project" value="TreeGrafter"/>
</dbReference>
<dbReference type="eggNOG" id="COG1041">
    <property type="taxonomic scope" value="Bacteria"/>
</dbReference>
<sequence>MNKENKKECLYILNYPEGEEELCKLEMRRIFNADIKSKYLFSEEIINPSRSPFIKECIEIIYKKNSLEEIIDCIIKDSLEFPEFKVNFIRLKKNEATYSERLSAMKEIGLSVKGNVDIHNAKIVLGVIKIEGKWVFGIYRKNDCIWHRHDKKPYSYSNALSIRVARALVNIAVGKNINKKVIDPCCGVGTVVIEGLSMGVDITGYEINPQIACNAKENLKALNYDIKIVKGDMNNIDSKYDVAIIDLPYGLFTKTTREEQINIIKKSRDISKEAVIISSEDMDKIIENQGFKIIDRGYVTKNNFKRYITVCN</sequence>
<dbReference type="PANTHER" id="PTHR14911:SF13">
    <property type="entry name" value="TRNA (GUANINE(6)-N2)-METHYLTRANSFERASE THUMP3"/>
    <property type="match status" value="1"/>
</dbReference>
<dbReference type="RefSeq" id="WP_039316332.1">
    <property type="nucleotide sequence ID" value="NZ_CP006905.1"/>
</dbReference>
<evidence type="ECO:0000313" key="2">
    <source>
        <dbReference type="EMBL" id="AIY83968.1"/>
    </source>
</evidence>
<dbReference type="KEGG" id="cbv:U729_2969"/>
<accession>A0A0A7FWK8</accession>
<name>A0A0A7FWK8_9CLOT</name>
<reference evidence="2 3" key="1">
    <citation type="journal article" date="2015" name="Infect. Genet. Evol.">
        <title>Genomic sequences of six botulinum neurotoxin-producing strains representing three clostridial species illustrate the mobility and diversity of botulinum neurotoxin genes.</title>
        <authorList>
            <person name="Smith T.J."/>
            <person name="Hill K.K."/>
            <person name="Xie G."/>
            <person name="Foley B.T."/>
            <person name="Williamson C.H."/>
            <person name="Foster J.T."/>
            <person name="Johnson S.L."/>
            <person name="Chertkov O."/>
            <person name="Teshima H."/>
            <person name="Gibbons H.S."/>
            <person name="Johnsky L.A."/>
            <person name="Karavis M.A."/>
            <person name="Smith L.A."/>
        </authorList>
    </citation>
    <scope>NUCLEOTIDE SEQUENCE [LARGE SCALE GENOMIC DNA]</scope>
    <source>
        <strain evidence="2 3">Sullivan</strain>
    </source>
</reference>
<dbReference type="PANTHER" id="PTHR14911">
    <property type="entry name" value="THUMP DOMAIN-CONTAINING"/>
    <property type="match status" value="1"/>
</dbReference>